<evidence type="ECO:0008006" key="4">
    <source>
        <dbReference type="Google" id="ProtNLM"/>
    </source>
</evidence>
<evidence type="ECO:0000256" key="1">
    <source>
        <dbReference type="SAM" id="MobiDB-lite"/>
    </source>
</evidence>
<organism evidence="2 3">
    <name type="scientific">Clydaea vesicula</name>
    <dbReference type="NCBI Taxonomy" id="447962"/>
    <lineage>
        <taxon>Eukaryota</taxon>
        <taxon>Fungi</taxon>
        <taxon>Fungi incertae sedis</taxon>
        <taxon>Chytridiomycota</taxon>
        <taxon>Chytridiomycota incertae sedis</taxon>
        <taxon>Chytridiomycetes</taxon>
        <taxon>Lobulomycetales</taxon>
        <taxon>Lobulomycetaceae</taxon>
        <taxon>Clydaea</taxon>
    </lineage>
</organism>
<proteinExistence type="predicted"/>
<feature type="region of interest" description="Disordered" evidence="1">
    <location>
        <begin position="263"/>
        <end position="292"/>
    </location>
</feature>
<dbReference type="EMBL" id="JADGJW010000241">
    <property type="protein sequence ID" value="KAJ3221258.1"/>
    <property type="molecule type" value="Genomic_DNA"/>
</dbReference>
<dbReference type="AlphaFoldDB" id="A0AAD5U1S2"/>
<keyword evidence="3" id="KW-1185">Reference proteome</keyword>
<evidence type="ECO:0000313" key="2">
    <source>
        <dbReference type="EMBL" id="KAJ3221258.1"/>
    </source>
</evidence>
<accession>A0AAD5U1S2</accession>
<protein>
    <recommendedName>
        <fullName evidence="4">C2H2-type domain-containing protein</fullName>
    </recommendedName>
</protein>
<evidence type="ECO:0000313" key="3">
    <source>
        <dbReference type="Proteomes" id="UP001211065"/>
    </source>
</evidence>
<feature type="compositionally biased region" description="Low complexity" evidence="1">
    <location>
        <begin position="138"/>
        <end position="156"/>
    </location>
</feature>
<dbReference type="Proteomes" id="UP001211065">
    <property type="component" value="Unassembled WGS sequence"/>
</dbReference>
<gene>
    <name evidence="2" type="ORF">HK099_003666</name>
</gene>
<feature type="region of interest" description="Disordered" evidence="1">
    <location>
        <begin position="117"/>
        <end position="160"/>
    </location>
</feature>
<feature type="compositionally biased region" description="Polar residues" evidence="1">
    <location>
        <begin position="263"/>
        <end position="275"/>
    </location>
</feature>
<sequence>MLATTIKCNWLGCQSATLFFSEEQIFEHIILEHATEGKQVCKYLNAEKESICNAHCRHRGYFTDHVVSHFSYNLRPLKCNYCPQTYRNRQDKRRHENKCLVQSAECKKLNTYQERLKTEKIRKPNPPYQVPKRRDNINSDITTSSEEDSNSSLQSQNIPSFNRFLTTSQDKLLEQKSQDQLKTTFSLIKTEFQEEPSKWKNKKFLYDTSEIGSSNIETFISAKNTTTLSTYSLSLSENSDINLNSPYPVTNFQNCSQLPFSTQNSNRLPVSSPSNLPVAGDLPSQPLKSPLSTSEAEFGTSFQVCCPQSHTYVSVVNSNQFFDHSSNSIKNKAPDKYKSVNFG</sequence>
<reference evidence="2" key="1">
    <citation type="submission" date="2020-05" db="EMBL/GenBank/DDBJ databases">
        <title>Phylogenomic resolution of chytrid fungi.</title>
        <authorList>
            <person name="Stajich J.E."/>
            <person name="Amses K."/>
            <person name="Simmons R."/>
            <person name="Seto K."/>
            <person name="Myers J."/>
            <person name="Bonds A."/>
            <person name="Quandt C.A."/>
            <person name="Barry K."/>
            <person name="Liu P."/>
            <person name="Grigoriev I."/>
            <person name="Longcore J.E."/>
            <person name="James T.Y."/>
        </authorList>
    </citation>
    <scope>NUCLEOTIDE SEQUENCE</scope>
    <source>
        <strain evidence="2">JEL0476</strain>
    </source>
</reference>
<name>A0AAD5U1S2_9FUNG</name>
<comment type="caution">
    <text evidence="2">The sequence shown here is derived from an EMBL/GenBank/DDBJ whole genome shotgun (WGS) entry which is preliminary data.</text>
</comment>